<dbReference type="SUPFAM" id="SSF63418">
    <property type="entry name" value="MurE/MurF N-terminal domain"/>
    <property type="match status" value="1"/>
</dbReference>
<keyword evidence="7 10" id="KW-0573">Peptidoglycan synthesis</keyword>
<feature type="domain" description="Mur ligase C-terminal" evidence="12">
    <location>
        <begin position="329"/>
        <end position="448"/>
    </location>
</feature>
<evidence type="ECO:0000256" key="2">
    <source>
        <dbReference type="ARBA" id="ARBA00022598"/>
    </source>
</evidence>
<comment type="function">
    <text evidence="10 11">Involved in cell wall formation. Catalyzes the final step in the synthesis of UDP-N-acetylmuramoyl-pentapeptide, the precursor of murein.</text>
</comment>
<dbReference type="SUPFAM" id="SSF53623">
    <property type="entry name" value="MurD-like peptide ligases, catalytic domain"/>
    <property type="match status" value="1"/>
</dbReference>
<comment type="catalytic activity">
    <reaction evidence="10 11">
        <text>D-alanyl-D-alanine + UDP-N-acetyl-alpha-D-muramoyl-L-alanyl-gamma-D-glutamyl-meso-2,6-diaminopimelate + ATP = UDP-N-acetyl-alpha-D-muramoyl-L-alanyl-gamma-D-glutamyl-meso-2,6-diaminopimeloyl-D-alanyl-D-alanine + ADP + phosphate + H(+)</text>
        <dbReference type="Rhea" id="RHEA:28374"/>
        <dbReference type="ChEBI" id="CHEBI:15378"/>
        <dbReference type="ChEBI" id="CHEBI:30616"/>
        <dbReference type="ChEBI" id="CHEBI:43474"/>
        <dbReference type="ChEBI" id="CHEBI:57822"/>
        <dbReference type="ChEBI" id="CHEBI:61386"/>
        <dbReference type="ChEBI" id="CHEBI:83905"/>
        <dbReference type="ChEBI" id="CHEBI:456216"/>
        <dbReference type="EC" id="6.3.2.10"/>
    </reaction>
</comment>
<sequence>MKAPFQYDPETVRRILQSPSDFSFQKEPEIISISTASGMVESGTLFVPLRGNRDGHEFILDALEKGASYFLCEKDHPILERLTQEQRSKAIQVKDTLLSLGKLATFHRSRFNPILIAVTGSSGKTTTKEILSSCLSPLEEGLLVTEKNYNNEIGVPFTLFKINSKTRYVVCEMGMNHAGEISRLTKMARPDYSLITTIGTAHIELLGSRKGIAKAKAEVLEGMHKGGVLFYPETGEYKNFLKRRCLRYGIKFKSVPLKRRIEILETNREGFKISFLNYSLDWSLPGIKLLENLALCVSLLEELGTPTDWIQNGIQNFRSGDKRLDFQVGNYKILNDTYNANRESMLSSLEACSQIAGEEGFYAVLGDMKEVGNFSRKFHTEIGSFAAGLKNCKGIFLFGTESSHALKSFRKKAGQGLLSFSFPGDEEGLKNLVDTIRKEVPKGSYLLAKASRGMKLERAVEELNSGTKSS</sequence>
<dbReference type="Gene3D" id="3.40.1390.10">
    <property type="entry name" value="MurE/MurF, N-terminal domain"/>
    <property type="match status" value="1"/>
</dbReference>
<keyword evidence="8 10" id="KW-0131">Cell cycle</keyword>
<dbReference type="SUPFAM" id="SSF53244">
    <property type="entry name" value="MurD-like peptide ligases, peptide-binding domain"/>
    <property type="match status" value="1"/>
</dbReference>
<dbReference type="EC" id="6.3.2.10" evidence="10 11"/>
<protein>
    <recommendedName>
        <fullName evidence="10 11">UDP-N-acetylmuramoyl-tripeptide--D-alanyl-D-alanine ligase</fullName>
        <ecNumber evidence="10 11">6.3.2.10</ecNumber>
    </recommendedName>
    <alternativeName>
        <fullName evidence="10">D-alanyl-D-alanine-adding enzyme</fullName>
    </alternativeName>
</protein>
<dbReference type="Proteomes" id="UP000245076">
    <property type="component" value="Unassembled WGS sequence"/>
</dbReference>
<dbReference type="GO" id="GO:0005524">
    <property type="term" value="F:ATP binding"/>
    <property type="evidence" value="ECO:0007669"/>
    <property type="project" value="UniProtKB-UniRule"/>
</dbReference>
<dbReference type="InterPro" id="IPR051046">
    <property type="entry name" value="MurCDEF_CellWall_CoF430Synth"/>
</dbReference>
<dbReference type="GO" id="GO:0008766">
    <property type="term" value="F:UDP-N-acetylmuramoylalanyl-D-glutamyl-2,6-diaminopimelate-D-alanyl-D-alanine ligase activity"/>
    <property type="evidence" value="ECO:0007669"/>
    <property type="project" value="RHEA"/>
</dbReference>
<dbReference type="PANTHER" id="PTHR43024:SF1">
    <property type="entry name" value="UDP-N-ACETYLMURAMOYL-TRIPEPTIDE--D-ALANYL-D-ALANINE LIGASE"/>
    <property type="match status" value="1"/>
</dbReference>
<reference evidence="14 15" key="1">
    <citation type="submission" date="2018-02" db="EMBL/GenBank/DDBJ databases">
        <title>Novel Leptospira species isolated from soil and water in Japan.</title>
        <authorList>
            <person name="Nakao R."/>
            <person name="Masuzawa T."/>
        </authorList>
    </citation>
    <scope>NUCLEOTIDE SEQUENCE [LARGE SCALE GENOMIC DNA]</scope>
    <source>
        <strain evidence="14 15">E8</strain>
    </source>
</reference>
<comment type="subcellular location">
    <subcellularLocation>
        <location evidence="10 11">Cytoplasm</location>
    </subcellularLocation>
</comment>
<dbReference type="HAMAP" id="MF_02019">
    <property type="entry name" value="MurF"/>
    <property type="match status" value="1"/>
</dbReference>
<comment type="pathway">
    <text evidence="10 11">Cell wall biogenesis; peptidoglycan biosynthesis.</text>
</comment>
<dbReference type="UniPathway" id="UPA00219"/>
<dbReference type="GO" id="GO:0071555">
    <property type="term" value="P:cell wall organization"/>
    <property type="evidence" value="ECO:0007669"/>
    <property type="project" value="UniProtKB-KW"/>
</dbReference>
<dbReference type="Pfam" id="PF02875">
    <property type="entry name" value="Mur_ligase_C"/>
    <property type="match status" value="1"/>
</dbReference>
<dbReference type="InterPro" id="IPR036565">
    <property type="entry name" value="Mur-like_cat_sf"/>
</dbReference>
<evidence type="ECO:0000259" key="12">
    <source>
        <dbReference type="Pfam" id="PF02875"/>
    </source>
</evidence>
<dbReference type="EMBL" id="BFAY01000011">
    <property type="protein sequence ID" value="GBF38916.1"/>
    <property type="molecule type" value="Genomic_DNA"/>
</dbReference>
<dbReference type="RefSeq" id="WP_108928600.1">
    <property type="nucleotide sequence ID" value="NZ_BFAY01000011.1"/>
</dbReference>
<comment type="similarity">
    <text evidence="10">Belongs to the MurCDEF family. MurF subfamily.</text>
</comment>
<dbReference type="InterPro" id="IPR005863">
    <property type="entry name" value="UDP-N-AcMur_synth"/>
</dbReference>
<dbReference type="InterPro" id="IPR004101">
    <property type="entry name" value="Mur_ligase_C"/>
</dbReference>
<evidence type="ECO:0000313" key="15">
    <source>
        <dbReference type="Proteomes" id="UP000245076"/>
    </source>
</evidence>
<evidence type="ECO:0000256" key="1">
    <source>
        <dbReference type="ARBA" id="ARBA00022490"/>
    </source>
</evidence>
<dbReference type="NCBIfam" id="TIGR01143">
    <property type="entry name" value="murF"/>
    <property type="match status" value="1"/>
</dbReference>
<evidence type="ECO:0000256" key="6">
    <source>
        <dbReference type="ARBA" id="ARBA00022960"/>
    </source>
</evidence>
<dbReference type="Pfam" id="PF08245">
    <property type="entry name" value="Mur_ligase_M"/>
    <property type="match status" value="1"/>
</dbReference>
<evidence type="ECO:0000256" key="9">
    <source>
        <dbReference type="ARBA" id="ARBA00023316"/>
    </source>
</evidence>
<evidence type="ECO:0000256" key="7">
    <source>
        <dbReference type="ARBA" id="ARBA00022984"/>
    </source>
</evidence>
<dbReference type="Gene3D" id="3.90.190.20">
    <property type="entry name" value="Mur ligase, C-terminal domain"/>
    <property type="match status" value="1"/>
</dbReference>
<evidence type="ECO:0000259" key="13">
    <source>
        <dbReference type="Pfam" id="PF08245"/>
    </source>
</evidence>
<keyword evidence="4 10" id="KW-0547">Nucleotide-binding</keyword>
<keyword evidence="15" id="KW-1185">Reference proteome</keyword>
<evidence type="ECO:0000256" key="3">
    <source>
        <dbReference type="ARBA" id="ARBA00022618"/>
    </source>
</evidence>
<dbReference type="AlphaFoldDB" id="A0A2P2D2P0"/>
<dbReference type="Gene3D" id="3.40.1190.10">
    <property type="entry name" value="Mur-like, catalytic domain"/>
    <property type="match status" value="1"/>
</dbReference>
<dbReference type="OrthoDB" id="9801978at2"/>
<dbReference type="GO" id="GO:0047480">
    <property type="term" value="F:UDP-N-acetylmuramoyl-tripeptide-D-alanyl-D-alanine ligase activity"/>
    <property type="evidence" value="ECO:0007669"/>
    <property type="project" value="UniProtKB-UniRule"/>
</dbReference>
<dbReference type="GO" id="GO:0005737">
    <property type="term" value="C:cytoplasm"/>
    <property type="evidence" value="ECO:0007669"/>
    <property type="project" value="UniProtKB-SubCell"/>
</dbReference>
<dbReference type="InterPro" id="IPR036615">
    <property type="entry name" value="Mur_ligase_C_dom_sf"/>
</dbReference>
<comment type="caution">
    <text evidence="14">The sequence shown here is derived from an EMBL/GenBank/DDBJ whole genome shotgun (WGS) entry which is preliminary data.</text>
</comment>
<accession>A0A2P2D2P0</accession>
<evidence type="ECO:0000256" key="8">
    <source>
        <dbReference type="ARBA" id="ARBA00023306"/>
    </source>
</evidence>
<keyword evidence="1 10" id="KW-0963">Cytoplasm</keyword>
<dbReference type="GO" id="GO:0008360">
    <property type="term" value="P:regulation of cell shape"/>
    <property type="evidence" value="ECO:0007669"/>
    <property type="project" value="UniProtKB-KW"/>
</dbReference>
<keyword evidence="5 10" id="KW-0067">ATP-binding</keyword>
<keyword evidence="3 10" id="KW-0132">Cell division</keyword>
<keyword evidence="9 10" id="KW-0961">Cell wall biogenesis/degradation</keyword>
<evidence type="ECO:0000256" key="4">
    <source>
        <dbReference type="ARBA" id="ARBA00022741"/>
    </source>
</evidence>
<dbReference type="InterPro" id="IPR035911">
    <property type="entry name" value="MurE/MurF_N"/>
</dbReference>
<name>A0A2P2D2P0_9LEPT</name>
<feature type="domain" description="Mur ligase central" evidence="13">
    <location>
        <begin position="118"/>
        <end position="298"/>
    </location>
</feature>
<evidence type="ECO:0000256" key="11">
    <source>
        <dbReference type="RuleBase" id="RU004136"/>
    </source>
</evidence>
<dbReference type="GO" id="GO:0051301">
    <property type="term" value="P:cell division"/>
    <property type="evidence" value="ECO:0007669"/>
    <property type="project" value="UniProtKB-KW"/>
</dbReference>
<feature type="binding site" evidence="10">
    <location>
        <begin position="120"/>
        <end position="126"/>
    </location>
    <ligand>
        <name>ATP</name>
        <dbReference type="ChEBI" id="CHEBI:30616"/>
    </ligand>
</feature>
<dbReference type="PANTHER" id="PTHR43024">
    <property type="entry name" value="UDP-N-ACETYLMURAMOYL-TRIPEPTIDE--D-ALANYL-D-ALANINE LIGASE"/>
    <property type="match status" value="1"/>
</dbReference>
<evidence type="ECO:0000256" key="5">
    <source>
        <dbReference type="ARBA" id="ARBA00022840"/>
    </source>
</evidence>
<evidence type="ECO:0000256" key="10">
    <source>
        <dbReference type="HAMAP-Rule" id="MF_02019"/>
    </source>
</evidence>
<organism evidence="14 15">
    <name type="scientific">Leptospira johnsonii</name>
    <dbReference type="NCBI Taxonomy" id="1917820"/>
    <lineage>
        <taxon>Bacteria</taxon>
        <taxon>Pseudomonadati</taxon>
        <taxon>Spirochaetota</taxon>
        <taxon>Spirochaetia</taxon>
        <taxon>Leptospirales</taxon>
        <taxon>Leptospiraceae</taxon>
        <taxon>Leptospira</taxon>
    </lineage>
</organism>
<dbReference type="InterPro" id="IPR013221">
    <property type="entry name" value="Mur_ligase_cen"/>
</dbReference>
<gene>
    <name evidence="10 14" type="primary">murF</name>
    <name evidence="14" type="ORF">LPTSP1_19110</name>
</gene>
<evidence type="ECO:0000313" key="14">
    <source>
        <dbReference type="EMBL" id="GBF38916.1"/>
    </source>
</evidence>
<dbReference type="GO" id="GO:0009252">
    <property type="term" value="P:peptidoglycan biosynthetic process"/>
    <property type="evidence" value="ECO:0007669"/>
    <property type="project" value="UniProtKB-UniRule"/>
</dbReference>
<keyword evidence="6 10" id="KW-0133">Cell shape</keyword>
<proteinExistence type="inferred from homology"/>
<keyword evidence="2 10" id="KW-0436">Ligase</keyword>